<name>A0ABT6SYV5_9ACTN</name>
<dbReference type="EMBL" id="JASCIS010000019">
    <property type="protein sequence ID" value="MDI3420779.1"/>
    <property type="molecule type" value="Genomic_DNA"/>
</dbReference>
<gene>
    <name evidence="1" type="ORF">QIT00_19840</name>
</gene>
<proteinExistence type="predicted"/>
<protein>
    <recommendedName>
        <fullName evidence="3">AAA+ ATPase domain-containing protein</fullName>
    </recommendedName>
</protein>
<dbReference type="RefSeq" id="WP_282536655.1">
    <property type="nucleotide sequence ID" value="NZ_JASCIS010000019.1"/>
</dbReference>
<dbReference type="Proteomes" id="UP001237105">
    <property type="component" value="Unassembled WGS sequence"/>
</dbReference>
<dbReference type="InterPro" id="IPR027417">
    <property type="entry name" value="P-loop_NTPase"/>
</dbReference>
<evidence type="ECO:0000313" key="1">
    <source>
        <dbReference type="EMBL" id="MDI3420779.1"/>
    </source>
</evidence>
<evidence type="ECO:0008006" key="3">
    <source>
        <dbReference type="Google" id="ProtNLM"/>
    </source>
</evidence>
<evidence type="ECO:0000313" key="2">
    <source>
        <dbReference type="Proteomes" id="UP001237105"/>
    </source>
</evidence>
<accession>A0ABT6SYV5</accession>
<keyword evidence="2" id="KW-1185">Reference proteome</keyword>
<dbReference type="SUPFAM" id="SSF52540">
    <property type="entry name" value="P-loop containing nucleoside triphosphate hydrolases"/>
    <property type="match status" value="1"/>
</dbReference>
<sequence length="684" mass="74436">MAQDAWAGTSQRDVLVARWVQERLATQDRDAPEARHPLLLLGGRGSGKSTLLAHLKWLGQHTHTAHLDLAQLDDGQRGTADVLTEVAFQLSAATPSFPGLRLPASGVLALALAVETDPGNRARAVQQIRTALDEGRAEEESGALLLSLLEAAATVAGLPPLAMAALPLVRGGRKVWGMTLAKHRLRRAVNGLGGGPPASPEEFLVSLNHGFRHGTSAQRAEAEDVLTRAFLADLERAYADGEAGERTLRCLVLLDDADNTLGDTFLEALDAARQARRAPDPLVVVAAARSRPQVLENREPGLVPHGAYLECWRGADDPEGAAFVPRRIGGRLDVAQLRPLDRDEVGEFAQRVVRTLPRAAVHGISRPGAWLGRVLYELTGGQPLATAAALTSLATTFEPDEPVLHRLRQVFAADGRHAVAGPVLGRLLGEPSAADRRALPRAAASVSPGQAVAADVLWGSSTNLRERVAEAARDDLRTETALVDGEHVAVLPRVVRRLLLHELAREEGDERARTWPWTYQALRLAAAGPEGTGALRDLAYCRLAEGDVPGATRLLHEAFQEVRAGTREAEDWCRALSWVQRAPRRRLHTADDAGSEYERRCAEVEPGLPEEQHPVARLLIAGQLTLHPTADPYAELWSDPLGDPLAELHGVIVEQLERLRGQLRAFRQWQTLDDRMRLYRKEPW</sequence>
<organism evidence="1 2">
    <name type="scientific">Streptomyces luteolus</name>
    <dbReference type="NCBI Taxonomy" id="3043615"/>
    <lineage>
        <taxon>Bacteria</taxon>
        <taxon>Bacillati</taxon>
        <taxon>Actinomycetota</taxon>
        <taxon>Actinomycetes</taxon>
        <taxon>Kitasatosporales</taxon>
        <taxon>Streptomycetaceae</taxon>
        <taxon>Streptomyces</taxon>
    </lineage>
</organism>
<comment type="caution">
    <text evidence="1">The sequence shown here is derived from an EMBL/GenBank/DDBJ whole genome shotgun (WGS) entry which is preliminary data.</text>
</comment>
<reference evidence="1 2" key="1">
    <citation type="submission" date="2023-05" db="EMBL/GenBank/DDBJ databases">
        <title>Draft genome sequence of Streptomyces sp. B-S-A12 isolated from a cave soil in Thailand.</title>
        <authorList>
            <person name="Chamroensaksri N."/>
            <person name="Muangham S."/>
        </authorList>
    </citation>
    <scope>NUCLEOTIDE SEQUENCE [LARGE SCALE GENOMIC DNA]</scope>
    <source>
        <strain evidence="1 2">B-S-A12</strain>
    </source>
</reference>